<reference evidence="7 8" key="1">
    <citation type="submission" date="2019-08" db="EMBL/GenBank/DDBJ databases">
        <authorList>
            <person name="Luo N."/>
        </authorList>
    </citation>
    <scope>NUCLEOTIDE SEQUENCE [LARGE SCALE GENOMIC DNA]</scope>
    <source>
        <strain evidence="7 8">NCIMB 9442</strain>
    </source>
</reference>
<sequence length="139" mass="14849">MIDGFGTPLGALDAFGTSMAVTANNVANMNTDEFRASDVRLQTGPASQDGQDGQDGQERGVQVAEIRQSTTEGPLRMDLRRVVHEDGSVTVETGAIEGSNTDVANEMVSMLTDQRAFEANAAVVRARDEMTGILVDRFV</sequence>
<dbReference type="InterPro" id="IPR019776">
    <property type="entry name" value="Flagellar_basal_body_rod_CS"/>
</dbReference>
<gene>
    <name evidence="7" type="ORF">FVW20_14160</name>
</gene>
<dbReference type="Pfam" id="PF06429">
    <property type="entry name" value="Flg_bbr_C"/>
    <property type="match status" value="1"/>
</dbReference>
<organism evidence="7 8">
    <name type="scientific">Nitratidesulfovibrio oxamicus</name>
    <dbReference type="NCBI Taxonomy" id="32016"/>
    <lineage>
        <taxon>Bacteria</taxon>
        <taxon>Pseudomonadati</taxon>
        <taxon>Thermodesulfobacteriota</taxon>
        <taxon>Desulfovibrionia</taxon>
        <taxon>Desulfovibrionales</taxon>
        <taxon>Desulfovibrionaceae</taxon>
        <taxon>Nitratidesulfovibrio</taxon>
    </lineage>
</organism>
<evidence type="ECO:0000259" key="5">
    <source>
        <dbReference type="Pfam" id="PF00460"/>
    </source>
</evidence>
<evidence type="ECO:0000256" key="3">
    <source>
        <dbReference type="ARBA" id="ARBA00023143"/>
    </source>
</evidence>
<keyword evidence="8" id="KW-1185">Reference proteome</keyword>
<keyword evidence="3" id="KW-0975">Bacterial flagellum</keyword>
<evidence type="ECO:0000313" key="8">
    <source>
        <dbReference type="Proteomes" id="UP001194469"/>
    </source>
</evidence>
<keyword evidence="7" id="KW-0969">Cilium</keyword>
<evidence type="ECO:0000256" key="2">
    <source>
        <dbReference type="ARBA" id="ARBA00009677"/>
    </source>
</evidence>
<name>A0ABS0J6V9_9BACT</name>
<dbReference type="RefSeq" id="WP_196610119.1">
    <property type="nucleotide sequence ID" value="NZ_VRYY01000475.1"/>
</dbReference>
<evidence type="ECO:0000256" key="4">
    <source>
        <dbReference type="SAM" id="MobiDB-lite"/>
    </source>
</evidence>
<feature type="region of interest" description="Disordered" evidence="4">
    <location>
        <begin position="36"/>
        <end position="71"/>
    </location>
</feature>
<evidence type="ECO:0000256" key="1">
    <source>
        <dbReference type="ARBA" id="ARBA00004117"/>
    </source>
</evidence>
<dbReference type="PANTHER" id="PTHR30435:SF19">
    <property type="entry name" value="FLAGELLAR BASAL-BODY ROD PROTEIN FLGG"/>
    <property type="match status" value="1"/>
</dbReference>
<evidence type="ECO:0000313" key="7">
    <source>
        <dbReference type="EMBL" id="MBG3878121.1"/>
    </source>
</evidence>
<dbReference type="Pfam" id="PF00460">
    <property type="entry name" value="Flg_bb_rod"/>
    <property type="match status" value="1"/>
</dbReference>
<dbReference type="PROSITE" id="PS00588">
    <property type="entry name" value="FLAGELLA_BB_ROD"/>
    <property type="match status" value="1"/>
</dbReference>
<dbReference type="EMBL" id="VRYY01000475">
    <property type="protein sequence ID" value="MBG3878121.1"/>
    <property type="molecule type" value="Genomic_DNA"/>
</dbReference>
<proteinExistence type="inferred from homology"/>
<dbReference type="Proteomes" id="UP001194469">
    <property type="component" value="Unassembled WGS sequence"/>
</dbReference>
<comment type="similarity">
    <text evidence="2">Belongs to the flagella basal body rod proteins family.</text>
</comment>
<feature type="domain" description="Flagellar basal body rod protein N-terminal" evidence="5">
    <location>
        <begin position="10"/>
        <end position="34"/>
    </location>
</feature>
<keyword evidence="7" id="KW-0282">Flagellum</keyword>
<dbReference type="PANTHER" id="PTHR30435">
    <property type="entry name" value="FLAGELLAR PROTEIN"/>
    <property type="match status" value="1"/>
</dbReference>
<dbReference type="InterPro" id="IPR001444">
    <property type="entry name" value="Flag_bb_rod_N"/>
</dbReference>
<evidence type="ECO:0000259" key="6">
    <source>
        <dbReference type="Pfam" id="PF06429"/>
    </source>
</evidence>
<comment type="caution">
    <text evidence="7">The sequence shown here is derived from an EMBL/GenBank/DDBJ whole genome shotgun (WGS) entry which is preliminary data.</text>
</comment>
<feature type="domain" description="Flagellar basal-body/hook protein C-terminal" evidence="6">
    <location>
        <begin position="93"/>
        <end position="134"/>
    </location>
</feature>
<keyword evidence="7" id="KW-0966">Cell projection</keyword>
<comment type="subcellular location">
    <subcellularLocation>
        <location evidence="1">Bacterial flagellum basal body</location>
    </subcellularLocation>
</comment>
<protein>
    <submittedName>
        <fullName evidence="7">Flagellar biosynthesis protein FlgG</fullName>
    </submittedName>
</protein>
<accession>A0ABS0J6V9</accession>
<dbReference type="InterPro" id="IPR010930">
    <property type="entry name" value="Flg_bb/hook_C_dom"/>
</dbReference>